<dbReference type="AlphaFoldDB" id="A0ABD3J904"/>
<keyword evidence="4 6" id="KW-0804">Transcription</keyword>
<dbReference type="PANTHER" id="PTHR33057">
    <property type="entry name" value="TRANSCRIPTION REPRESSOR OFP7-RELATED"/>
    <property type="match status" value="1"/>
</dbReference>
<feature type="compositionally biased region" description="Low complexity" evidence="7">
    <location>
        <begin position="205"/>
        <end position="215"/>
    </location>
</feature>
<keyword evidence="3 6" id="KW-0805">Transcription regulation</keyword>
<feature type="compositionally biased region" description="Polar residues" evidence="7">
    <location>
        <begin position="174"/>
        <end position="184"/>
    </location>
</feature>
<accession>A0ABD3J904</accession>
<dbReference type="GO" id="GO:0045892">
    <property type="term" value="P:negative regulation of DNA-templated transcription"/>
    <property type="evidence" value="ECO:0007669"/>
    <property type="project" value="UniProtKB-UniRule"/>
</dbReference>
<evidence type="ECO:0000256" key="1">
    <source>
        <dbReference type="ARBA" id="ARBA00004123"/>
    </source>
</evidence>
<dbReference type="NCBIfam" id="TIGR01568">
    <property type="entry name" value="A_thal_3678"/>
    <property type="match status" value="1"/>
</dbReference>
<feature type="region of interest" description="Disordered" evidence="7">
    <location>
        <begin position="154"/>
        <end position="251"/>
    </location>
</feature>
<comment type="caution">
    <text evidence="9">The sequence shown here is derived from an EMBL/GenBank/DDBJ whole genome shotgun (WGS) entry which is preliminary data.</text>
</comment>
<organism evidence="9 10">
    <name type="scientific">Eucalyptus globulus</name>
    <name type="common">Tasmanian blue gum</name>
    <dbReference type="NCBI Taxonomy" id="34317"/>
    <lineage>
        <taxon>Eukaryota</taxon>
        <taxon>Viridiplantae</taxon>
        <taxon>Streptophyta</taxon>
        <taxon>Embryophyta</taxon>
        <taxon>Tracheophyta</taxon>
        <taxon>Spermatophyta</taxon>
        <taxon>Magnoliopsida</taxon>
        <taxon>eudicotyledons</taxon>
        <taxon>Gunneridae</taxon>
        <taxon>Pentapetalae</taxon>
        <taxon>rosids</taxon>
        <taxon>malvids</taxon>
        <taxon>Myrtales</taxon>
        <taxon>Myrtaceae</taxon>
        <taxon>Myrtoideae</taxon>
        <taxon>Eucalypteae</taxon>
        <taxon>Eucalyptus</taxon>
    </lineage>
</organism>
<evidence type="ECO:0000313" key="10">
    <source>
        <dbReference type="Proteomes" id="UP001634007"/>
    </source>
</evidence>
<feature type="domain" description="OVATE" evidence="8">
    <location>
        <begin position="283"/>
        <end position="342"/>
    </location>
</feature>
<name>A0ABD3J904_EUCGL</name>
<evidence type="ECO:0000313" key="9">
    <source>
        <dbReference type="EMBL" id="KAL3723857.1"/>
    </source>
</evidence>
<feature type="compositionally biased region" description="Basic residues" evidence="7">
    <location>
        <begin position="154"/>
        <end position="172"/>
    </location>
</feature>
<feature type="compositionally biased region" description="Basic residues" evidence="7">
    <location>
        <begin position="232"/>
        <end position="247"/>
    </location>
</feature>
<comment type="function">
    <text evidence="6">Transcriptional repressor that regulates multiple aspects of plant growth and development.</text>
</comment>
<dbReference type="EMBL" id="JBJKBG010000009">
    <property type="protein sequence ID" value="KAL3723857.1"/>
    <property type="molecule type" value="Genomic_DNA"/>
</dbReference>
<evidence type="ECO:0000256" key="2">
    <source>
        <dbReference type="ARBA" id="ARBA00022491"/>
    </source>
</evidence>
<dbReference type="Pfam" id="PF04844">
    <property type="entry name" value="Ovate"/>
    <property type="match status" value="1"/>
</dbReference>
<dbReference type="InterPro" id="IPR006458">
    <property type="entry name" value="Ovate_C"/>
</dbReference>
<evidence type="ECO:0000256" key="6">
    <source>
        <dbReference type="RuleBase" id="RU367028"/>
    </source>
</evidence>
<dbReference type="PROSITE" id="PS51754">
    <property type="entry name" value="OVATE"/>
    <property type="match status" value="1"/>
</dbReference>
<evidence type="ECO:0000256" key="4">
    <source>
        <dbReference type="ARBA" id="ARBA00023163"/>
    </source>
</evidence>
<dbReference type="InterPro" id="IPR038933">
    <property type="entry name" value="Ovate"/>
</dbReference>
<keyword evidence="2 6" id="KW-0678">Repressor</keyword>
<evidence type="ECO:0000256" key="3">
    <source>
        <dbReference type="ARBA" id="ARBA00023015"/>
    </source>
</evidence>
<gene>
    <name evidence="9" type="ORF">ACJRO7_035948</name>
</gene>
<sequence length="353" mass="39063">MAKRLKLRIARAFQSCRSKDASSLPSDPVPSFLRLPPAVTPALAAADDLSSPRKPHRSSFLDRHVPPALLPYGCGCRSRPSPRSLLSDEDGGRAGPQPRFHWKQEGGFHVMATARDELAPRRKIYTSSASGGSDVDNDDGGADVVLALSPVAEKKKRRLKHKKKKTAIRLRGRLSTSSMDSGLFSSEERGGGADEDDEETETLVSSSRSLSATDSSSDHVFNPQLETIREAPRRRRRRRSKKAAKARKSADAEVDAEAARLSVFRRMMPCGAVEGKVRESFAVVKRTEDPRGDFKRSMVEMIVEKQMFAEEDLQQLLRCLLSLNSRDHHGVIVDAFSEIWDALFGRRSSVAAR</sequence>
<keyword evidence="10" id="KW-1185">Reference proteome</keyword>
<dbReference type="Proteomes" id="UP001634007">
    <property type="component" value="Unassembled WGS sequence"/>
</dbReference>
<reference evidence="9 10" key="1">
    <citation type="submission" date="2024-11" db="EMBL/GenBank/DDBJ databases">
        <title>Chromosome-level genome assembly of Eucalyptus globulus Labill. provides insights into its genome evolution.</title>
        <authorList>
            <person name="Li X."/>
        </authorList>
    </citation>
    <scope>NUCLEOTIDE SEQUENCE [LARGE SCALE GENOMIC DNA]</scope>
    <source>
        <strain evidence="9">CL2024</strain>
        <tissue evidence="9">Fresh tender leaves</tissue>
    </source>
</reference>
<evidence type="ECO:0000256" key="5">
    <source>
        <dbReference type="ARBA" id="ARBA00023242"/>
    </source>
</evidence>
<evidence type="ECO:0000259" key="8">
    <source>
        <dbReference type="PROSITE" id="PS51754"/>
    </source>
</evidence>
<protein>
    <recommendedName>
        <fullName evidence="6">Transcription repressor</fullName>
    </recommendedName>
    <alternativeName>
        <fullName evidence="6">Ovate family protein</fullName>
    </alternativeName>
</protein>
<keyword evidence="5 6" id="KW-0539">Nucleus</keyword>
<dbReference type="GO" id="GO:0005634">
    <property type="term" value="C:nucleus"/>
    <property type="evidence" value="ECO:0007669"/>
    <property type="project" value="UniProtKB-SubCell"/>
</dbReference>
<dbReference type="PANTHER" id="PTHR33057:SF90">
    <property type="entry name" value="TRANSCRIPTION REPRESSOR OFP7"/>
    <property type="match status" value="1"/>
</dbReference>
<feature type="region of interest" description="Disordered" evidence="7">
    <location>
        <begin position="79"/>
        <end position="107"/>
    </location>
</feature>
<evidence type="ECO:0000256" key="7">
    <source>
        <dbReference type="SAM" id="MobiDB-lite"/>
    </source>
</evidence>
<proteinExistence type="predicted"/>
<comment type="subcellular location">
    <subcellularLocation>
        <location evidence="1 6">Nucleus</location>
    </subcellularLocation>
</comment>